<dbReference type="Gene3D" id="2.40.30.170">
    <property type="match status" value="1"/>
</dbReference>
<evidence type="ECO:0000256" key="6">
    <source>
        <dbReference type="SAM" id="MobiDB-lite"/>
    </source>
</evidence>
<comment type="similarity">
    <text evidence="2">Belongs to the membrane fusion protein (MFP) (TC 8.A.1) family.</text>
</comment>
<accession>A0ABU0JDV9</accession>
<dbReference type="RefSeq" id="WP_307276986.1">
    <property type="nucleotide sequence ID" value="NZ_JAUSVX010000009.1"/>
</dbReference>
<evidence type="ECO:0000256" key="2">
    <source>
        <dbReference type="ARBA" id="ARBA00009477"/>
    </source>
</evidence>
<keyword evidence="7" id="KW-0472">Membrane</keyword>
<organism evidence="11 12">
    <name type="scientific">Labrys wisconsinensis</name>
    <dbReference type="NCBI Taxonomy" id="425677"/>
    <lineage>
        <taxon>Bacteria</taxon>
        <taxon>Pseudomonadati</taxon>
        <taxon>Pseudomonadota</taxon>
        <taxon>Alphaproteobacteria</taxon>
        <taxon>Hyphomicrobiales</taxon>
        <taxon>Xanthobacteraceae</taxon>
        <taxon>Labrys</taxon>
    </lineage>
</organism>
<sequence length="451" mass="47042">MHSPERAASAVLAPHRSVPPGGHAFGEAPIPPVADTSRNRPPISKARPRRGRRAIAIALSLGAALGLGWLGRAQLLPAPAAGLMTAPAVVGSIEQSVLASGTLKPVRLVAVGAQVSGRITALKVAVGQKVRAGDLIAEIDALTKQNDLRSAQAALDSARAQREEKEATLAKNEAALARQKLTYGQNASSRADYESAEADVKATRAQIAQLDASIVEAEVSVSTARVNLDYTRITAPIDGTVLAIGAQEGQTVNATQSTPTIVVLGDLDTMTIRAEISEADVVRVEPGQEVYFTILGEPDRRFHARLRSIEPAPESVKTDSSFSTDSTTTSSTSSSSSTSSEAIYYNGVFDVPNPDGRLRTYMTAEVHIVLGEARNVLTVPAAALAGPEADGSFSVRVVEADGTVARRPVEVGLDNKIAAEIRDGLKAGERVVIGEAATASRTMMGPPPGGM</sequence>
<feature type="region of interest" description="Disordered" evidence="6">
    <location>
        <begin position="308"/>
        <end position="338"/>
    </location>
</feature>
<dbReference type="Pfam" id="PF25876">
    <property type="entry name" value="HH_MFP_RND"/>
    <property type="match status" value="1"/>
</dbReference>
<dbReference type="NCBIfam" id="TIGR01730">
    <property type="entry name" value="RND_mfp"/>
    <property type="match status" value="1"/>
</dbReference>
<comment type="subcellular location">
    <subcellularLocation>
        <location evidence="1">Cell envelope</location>
    </subcellularLocation>
</comment>
<evidence type="ECO:0000256" key="5">
    <source>
        <dbReference type="SAM" id="Coils"/>
    </source>
</evidence>
<reference evidence="11 12" key="1">
    <citation type="submission" date="2023-07" db="EMBL/GenBank/DDBJ databases">
        <title>Genomic Encyclopedia of Type Strains, Phase IV (KMG-IV): sequencing the most valuable type-strain genomes for metagenomic binning, comparative biology and taxonomic classification.</title>
        <authorList>
            <person name="Goeker M."/>
        </authorList>
    </citation>
    <scope>NUCLEOTIDE SEQUENCE [LARGE SCALE GENOMIC DNA]</scope>
    <source>
        <strain evidence="11 12">DSM 19619</strain>
    </source>
</reference>
<evidence type="ECO:0000256" key="1">
    <source>
        <dbReference type="ARBA" id="ARBA00004196"/>
    </source>
</evidence>
<dbReference type="InterPro" id="IPR058624">
    <property type="entry name" value="MdtA-like_HH"/>
</dbReference>
<name>A0ABU0JDV9_9HYPH</name>
<keyword evidence="7" id="KW-0812">Transmembrane</keyword>
<keyword evidence="12" id="KW-1185">Reference proteome</keyword>
<dbReference type="InterPro" id="IPR058625">
    <property type="entry name" value="MdtA-like_BSH"/>
</dbReference>
<comment type="caution">
    <text evidence="11">The sequence shown here is derived from an EMBL/GenBank/DDBJ whole genome shotgun (WGS) entry which is preliminary data.</text>
</comment>
<dbReference type="PANTHER" id="PTHR30469">
    <property type="entry name" value="MULTIDRUG RESISTANCE PROTEIN MDTA"/>
    <property type="match status" value="1"/>
</dbReference>
<feature type="domain" description="Multidrug resistance protein MdtA-like alpha-helical hairpin" evidence="8">
    <location>
        <begin position="155"/>
        <end position="231"/>
    </location>
</feature>
<feature type="domain" description="Multidrug resistance protein MdtA-like barrel-sandwich hybrid" evidence="9">
    <location>
        <begin position="108"/>
        <end position="263"/>
    </location>
</feature>
<evidence type="ECO:0000313" key="11">
    <source>
        <dbReference type="EMBL" id="MDQ0471583.1"/>
    </source>
</evidence>
<keyword evidence="4 5" id="KW-0175">Coiled coil</keyword>
<dbReference type="Pfam" id="PF25967">
    <property type="entry name" value="RND-MFP_C"/>
    <property type="match status" value="1"/>
</dbReference>
<feature type="transmembrane region" description="Helical" evidence="7">
    <location>
        <begin position="54"/>
        <end position="71"/>
    </location>
</feature>
<dbReference type="PANTHER" id="PTHR30469:SF33">
    <property type="entry name" value="SLR1207 PROTEIN"/>
    <property type="match status" value="1"/>
</dbReference>
<dbReference type="EMBL" id="JAUSVX010000009">
    <property type="protein sequence ID" value="MDQ0471583.1"/>
    <property type="molecule type" value="Genomic_DNA"/>
</dbReference>
<feature type="compositionally biased region" description="Low complexity" evidence="6">
    <location>
        <begin position="318"/>
        <end position="338"/>
    </location>
</feature>
<evidence type="ECO:0000256" key="7">
    <source>
        <dbReference type="SAM" id="Phobius"/>
    </source>
</evidence>
<dbReference type="SUPFAM" id="SSF111369">
    <property type="entry name" value="HlyD-like secretion proteins"/>
    <property type="match status" value="1"/>
</dbReference>
<gene>
    <name evidence="11" type="ORF">QO011_004608</name>
</gene>
<dbReference type="Gene3D" id="6.10.140.1990">
    <property type="match status" value="1"/>
</dbReference>
<dbReference type="Gene3D" id="2.40.420.20">
    <property type="match status" value="1"/>
</dbReference>
<evidence type="ECO:0000313" key="12">
    <source>
        <dbReference type="Proteomes" id="UP001242480"/>
    </source>
</evidence>
<keyword evidence="3" id="KW-0813">Transport</keyword>
<dbReference type="Proteomes" id="UP001242480">
    <property type="component" value="Unassembled WGS sequence"/>
</dbReference>
<evidence type="ECO:0000256" key="4">
    <source>
        <dbReference type="ARBA" id="ARBA00023054"/>
    </source>
</evidence>
<evidence type="ECO:0000256" key="3">
    <source>
        <dbReference type="ARBA" id="ARBA00022448"/>
    </source>
</evidence>
<protein>
    <submittedName>
        <fullName evidence="11">Macrolide-specific efflux system membrane fusion protein</fullName>
    </submittedName>
</protein>
<dbReference type="InterPro" id="IPR006143">
    <property type="entry name" value="RND_pump_MFP"/>
</dbReference>
<dbReference type="Pfam" id="PF25917">
    <property type="entry name" value="BSH_RND"/>
    <property type="match status" value="1"/>
</dbReference>
<keyword evidence="7" id="KW-1133">Transmembrane helix</keyword>
<dbReference type="InterPro" id="IPR030190">
    <property type="entry name" value="MacA_alpha-hairpin_sf"/>
</dbReference>
<evidence type="ECO:0000259" key="10">
    <source>
        <dbReference type="Pfam" id="PF25967"/>
    </source>
</evidence>
<evidence type="ECO:0000259" key="8">
    <source>
        <dbReference type="Pfam" id="PF25876"/>
    </source>
</evidence>
<feature type="region of interest" description="Disordered" evidence="6">
    <location>
        <begin position="1"/>
        <end position="48"/>
    </location>
</feature>
<evidence type="ECO:0000259" key="9">
    <source>
        <dbReference type="Pfam" id="PF25917"/>
    </source>
</evidence>
<feature type="domain" description="Multidrug resistance protein MdtA-like C-terminal permuted SH3" evidence="10">
    <location>
        <begin position="375"/>
        <end position="436"/>
    </location>
</feature>
<dbReference type="InterPro" id="IPR058627">
    <property type="entry name" value="MdtA-like_C"/>
</dbReference>
<feature type="coiled-coil region" evidence="5">
    <location>
        <begin position="148"/>
        <end position="213"/>
    </location>
</feature>
<proteinExistence type="inferred from homology"/>
<dbReference type="Gene3D" id="2.40.50.100">
    <property type="match status" value="1"/>
</dbReference>